<dbReference type="EMBL" id="LN794158">
    <property type="protein sequence ID" value="CEN55913.1"/>
    <property type="molecule type" value="Genomic_DNA"/>
</dbReference>
<dbReference type="Pfam" id="PF02620">
    <property type="entry name" value="YceD"/>
    <property type="match status" value="1"/>
</dbReference>
<keyword evidence="4" id="KW-0690">Ribosome biogenesis</keyword>
<dbReference type="KEGG" id="mbac:BN1209_0870"/>
<dbReference type="PANTHER" id="PTHR38099:SF1">
    <property type="entry name" value="LARGE RIBOSOMAL RNA SUBUNIT ACCUMULATION PROTEIN YCED"/>
    <property type="match status" value="1"/>
</dbReference>
<accession>A0A0B7IXT0</accession>
<dbReference type="AlphaFoldDB" id="A0A0B7IXT0"/>
<organism evidence="6 7">
    <name type="scientific">Candidatus Methylopumilus turicensis</name>
    <dbReference type="NCBI Taxonomy" id="1581680"/>
    <lineage>
        <taxon>Bacteria</taxon>
        <taxon>Pseudomonadati</taxon>
        <taxon>Pseudomonadota</taxon>
        <taxon>Betaproteobacteria</taxon>
        <taxon>Nitrosomonadales</taxon>
        <taxon>Methylophilaceae</taxon>
        <taxon>Candidatus Methylopumilus</taxon>
    </lineage>
</organism>
<evidence type="ECO:0000313" key="6">
    <source>
        <dbReference type="EMBL" id="CEN55913.1"/>
    </source>
</evidence>
<dbReference type="PANTHER" id="PTHR38099">
    <property type="entry name" value="LARGE RIBOSOMAL RNA SUBUNIT ACCUMULATION PROTEIN YCED"/>
    <property type="match status" value="1"/>
</dbReference>
<dbReference type="Proteomes" id="UP000056322">
    <property type="component" value="Chromosome 1"/>
</dbReference>
<comment type="function">
    <text evidence="1">Plays a role in synthesis, processing and/or stability of 23S rRNA.</text>
</comment>
<keyword evidence="7" id="KW-1185">Reference proteome</keyword>
<gene>
    <name evidence="6" type="ORF">BN1209_0870</name>
</gene>
<comment type="similarity">
    <text evidence="2">Belongs to the DUF177 domain family.</text>
</comment>
<dbReference type="InterPro" id="IPR003772">
    <property type="entry name" value="YceD"/>
</dbReference>
<proteinExistence type="inferred from homology"/>
<reference evidence="7" key="1">
    <citation type="submission" date="2014-12" db="EMBL/GenBank/DDBJ databases">
        <authorList>
            <person name="Salcher M.M."/>
        </authorList>
    </citation>
    <scope>NUCLEOTIDE SEQUENCE [LARGE SCALE GENOMIC DNA]</scope>
    <source>
        <strain evidence="7">MMS-10A-171</strain>
    </source>
</reference>
<dbReference type="RefSeq" id="WP_045751111.1">
    <property type="nucleotide sequence ID" value="NZ_LN794158.1"/>
</dbReference>
<dbReference type="GO" id="GO:0042254">
    <property type="term" value="P:ribosome biogenesis"/>
    <property type="evidence" value="ECO:0007669"/>
    <property type="project" value="UniProtKB-KW"/>
</dbReference>
<dbReference type="GO" id="GO:0005829">
    <property type="term" value="C:cytosol"/>
    <property type="evidence" value="ECO:0007669"/>
    <property type="project" value="TreeGrafter"/>
</dbReference>
<dbReference type="HOGENOM" id="CLU_094127_0_1_4"/>
<protein>
    <recommendedName>
        <fullName evidence="3">Large ribosomal RNA subunit accumulation protein YceD</fullName>
    </recommendedName>
    <alternativeName>
        <fullName evidence="5">23S rRNA accumulation protein YceD</fullName>
    </alternativeName>
</protein>
<name>A0A0B7IXT0_9PROT</name>
<dbReference type="OrthoDB" id="5297600at2"/>
<evidence type="ECO:0000256" key="5">
    <source>
        <dbReference type="ARBA" id="ARBA00031841"/>
    </source>
</evidence>
<dbReference type="STRING" id="1581680.BN1209_0870"/>
<evidence type="ECO:0000313" key="7">
    <source>
        <dbReference type="Proteomes" id="UP000056322"/>
    </source>
</evidence>
<evidence type="ECO:0000256" key="2">
    <source>
        <dbReference type="ARBA" id="ARBA00010740"/>
    </source>
</evidence>
<sequence>MTAQHIINSLEFARKSLEIRDTIAHSDLQRAKDLLTPETESLNWRLSGEVSADKKARLHLTLTGNAAVPCQRCLEPMLIALNISSEFILVKDESEVPPEEDDVEDHDYIVADAEMDVLQLVEDEILLALPYAPKHEINDCAVKAEVNELKAPNPFAALRDFKVVKS</sequence>
<evidence type="ECO:0000256" key="1">
    <source>
        <dbReference type="ARBA" id="ARBA00002868"/>
    </source>
</evidence>
<evidence type="ECO:0000256" key="3">
    <source>
        <dbReference type="ARBA" id="ARBA00015716"/>
    </source>
</evidence>
<evidence type="ECO:0000256" key="4">
    <source>
        <dbReference type="ARBA" id="ARBA00022517"/>
    </source>
</evidence>
<dbReference type="InterPro" id="IPR039255">
    <property type="entry name" value="YceD_bac"/>
</dbReference>